<reference evidence="1 2" key="1">
    <citation type="journal article" date="2010" name="Science">
        <title>Genomic comparison of the ants Camponotus floridanus and Harpegnathos saltator.</title>
        <authorList>
            <person name="Bonasio R."/>
            <person name="Zhang G."/>
            <person name="Ye C."/>
            <person name="Mutti N.S."/>
            <person name="Fang X."/>
            <person name="Qin N."/>
            <person name="Donahue G."/>
            <person name="Yang P."/>
            <person name="Li Q."/>
            <person name="Li C."/>
            <person name="Zhang P."/>
            <person name="Huang Z."/>
            <person name="Berger S.L."/>
            <person name="Reinberg D."/>
            <person name="Wang J."/>
            <person name="Liebig J."/>
        </authorList>
    </citation>
    <scope>NUCLEOTIDE SEQUENCE [LARGE SCALE GENOMIC DNA]</scope>
    <source>
        <strain evidence="2">C129</strain>
    </source>
</reference>
<evidence type="ECO:0000313" key="1">
    <source>
        <dbReference type="EMBL" id="EFN62605.1"/>
    </source>
</evidence>
<evidence type="ECO:0000313" key="2">
    <source>
        <dbReference type="Proteomes" id="UP000000311"/>
    </source>
</evidence>
<name>E2AVD8_CAMFO</name>
<keyword evidence="2" id="KW-1185">Reference proteome</keyword>
<dbReference type="Proteomes" id="UP000000311">
    <property type="component" value="Unassembled WGS sequence"/>
</dbReference>
<dbReference type="EMBL" id="GL443072">
    <property type="protein sequence ID" value="EFN62605.1"/>
    <property type="molecule type" value="Genomic_DNA"/>
</dbReference>
<dbReference type="AlphaFoldDB" id="E2AVD8"/>
<protein>
    <submittedName>
        <fullName evidence="1">Uncharacterized protein</fullName>
    </submittedName>
</protein>
<sequence length="405" mass="46344">MPDWLHLFPAGLIAFPAGNGKTNDKRRQNERLIGDDKREKGKNRSAENIGELFAVKLMRKGEETKSATPKKKFCVWKKLLRQMLNKRYANLLFRWAMGGTFCDEWWNDDERSIGVTRQDNGKGRNGNIDWFLSLITNDRRVATHPVPVSSPPAWISSLHDGWRTRKQNTNCKNVADGPPSHASLCTATLSFDRAHVRAGGEDPEERILLRTTTSNLDEQLALHASTSTLHFWYYVCVLVALCIRNDERQVSIVGVGEGQLTREYAYLRAARVRARSMDELNVRLFRNFSSIRDILICYIRVPFGNLRFLEIENFLEHDMRPCCALCTQPLINPPPIQQLTFPTNRYTVCVRLMIQRTSKFNSVGFIRCERSYYEEHINASESHVVQAAYFPSTMAAARQEGGGEL</sequence>
<dbReference type="InParanoid" id="E2AVD8"/>
<gene>
    <name evidence="1" type="ORF">EAG_03676</name>
</gene>
<accession>E2AVD8</accession>
<organism evidence="2">
    <name type="scientific">Camponotus floridanus</name>
    <name type="common">Florida carpenter ant</name>
    <dbReference type="NCBI Taxonomy" id="104421"/>
    <lineage>
        <taxon>Eukaryota</taxon>
        <taxon>Metazoa</taxon>
        <taxon>Ecdysozoa</taxon>
        <taxon>Arthropoda</taxon>
        <taxon>Hexapoda</taxon>
        <taxon>Insecta</taxon>
        <taxon>Pterygota</taxon>
        <taxon>Neoptera</taxon>
        <taxon>Endopterygota</taxon>
        <taxon>Hymenoptera</taxon>
        <taxon>Apocrita</taxon>
        <taxon>Aculeata</taxon>
        <taxon>Formicoidea</taxon>
        <taxon>Formicidae</taxon>
        <taxon>Formicinae</taxon>
        <taxon>Camponotus</taxon>
    </lineage>
</organism>
<proteinExistence type="predicted"/>